<dbReference type="PANTHER" id="PTHR10961">
    <property type="entry name" value="PEROXISOMAL SARCOSINE OXIDASE"/>
    <property type="match status" value="1"/>
</dbReference>
<comment type="similarity">
    <text evidence="2">Belongs to the MSOX/MTOX family.</text>
</comment>
<proteinExistence type="inferred from homology"/>
<dbReference type="GO" id="GO:0008115">
    <property type="term" value="F:sarcosine oxidase activity"/>
    <property type="evidence" value="ECO:0007669"/>
    <property type="project" value="TreeGrafter"/>
</dbReference>
<keyword evidence="6" id="KW-0539">Nucleus</keyword>
<dbReference type="HOGENOM" id="CLU_307177_0_0_1"/>
<evidence type="ECO:0000313" key="10">
    <source>
        <dbReference type="EMBL" id="KIW23627.1"/>
    </source>
</evidence>
<dbReference type="PANTHER" id="PTHR10961:SF45">
    <property type="entry name" value="FAD DEPENDENT OXIDOREDUCTASE DOMAIN-CONTAINING PROTEIN-RELATED"/>
    <property type="match status" value="1"/>
</dbReference>
<evidence type="ECO:0008006" key="12">
    <source>
        <dbReference type="Google" id="ProtNLM"/>
    </source>
</evidence>
<evidence type="ECO:0000259" key="9">
    <source>
        <dbReference type="Pfam" id="PF04082"/>
    </source>
</evidence>
<comment type="cofactor">
    <cofactor evidence="1">
        <name>FAD</name>
        <dbReference type="ChEBI" id="CHEBI:57692"/>
    </cofactor>
</comment>
<feature type="domain" description="FAD dependent oxidoreductase" evidence="8">
    <location>
        <begin position="6"/>
        <end position="381"/>
    </location>
</feature>
<gene>
    <name evidence="10" type="ORF">PV07_11813</name>
</gene>
<dbReference type="Pfam" id="PF01266">
    <property type="entry name" value="DAO"/>
    <property type="match status" value="1"/>
</dbReference>
<name>A0A0D2AFH9_9EURO</name>
<dbReference type="GO" id="GO:0006351">
    <property type="term" value="P:DNA-templated transcription"/>
    <property type="evidence" value="ECO:0007669"/>
    <property type="project" value="InterPro"/>
</dbReference>
<dbReference type="AlphaFoldDB" id="A0A0D2AFH9"/>
<dbReference type="OrthoDB" id="2219495at2759"/>
<dbReference type="Gene3D" id="3.30.9.10">
    <property type="entry name" value="D-Amino Acid Oxidase, subunit A, domain 2"/>
    <property type="match status" value="1"/>
</dbReference>
<evidence type="ECO:0000256" key="4">
    <source>
        <dbReference type="ARBA" id="ARBA00022827"/>
    </source>
</evidence>
<dbReference type="SUPFAM" id="SSF54373">
    <property type="entry name" value="FAD-linked reductases, C-terminal domain"/>
    <property type="match status" value="1"/>
</dbReference>
<dbReference type="InterPro" id="IPR036188">
    <property type="entry name" value="FAD/NAD-bd_sf"/>
</dbReference>
<dbReference type="SUPFAM" id="SSF51905">
    <property type="entry name" value="FAD/NAD(P)-binding domain"/>
    <property type="match status" value="1"/>
</dbReference>
<dbReference type="InterPro" id="IPR007219">
    <property type="entry name" value="XnlR_reg_dom"/>
</dbReference>
<dbReference type="VEuPathDB" id="FungiDB:PV07_11813"/>
<evidence type="ECO:0000256" key="5">
    <source>
        <dbReference type="ARBA" id="ARBA00023002"/>
    </source>
</evidence>
<feature type="region of interest" description="Disordered" evidence="7">
    <location>
        <begin position="409"/>
        <end position="435"/>
    </location>
</feature>
<feature type="domain" description="Xylanolytic transcriptional activator regulatory" evidence="9">
    <location>
        <begin position="445"/>
        <end position="614"/>
    </location>
</feature>
<evidence type="ECO:0000256" key="1">
    <source>
        <dbReference type="ARBA" id="ARBA00001974"/>
    </source>
</evidence>
<dbReference type="GO" id="GO:0050031">
    <property type="term" value="F:L-pipecolate oxidase activity"/>
    <property type="evidence" value="ECO:0007669"/>
    <property type="project" value="TreeGrafter"/>
</dbReference>
<dbReference type="GO" id="GO:0008270">
    <property type="term" value="F:zinc ion binding"/>
    <property type="evidence" value="ECO:0007669"/>
    <property type="project" value="InterPro"/>
</dbReference>
<dbReference type="InterPro" id="IPR006076">
    <property type="entry name" value="FAD-dep_OxRdtase"/>
</dbReference>
<feature type="region of interest" description="Disordered" evidence="7">
    <location>
        <begin position="293"/>
        <end position="313"/>
    </location>
</feature>
<reference evidence="10 11" key="1">
    <citation type="submission" date="2015-01" db="EMBL/GenBank/DDBJ databases">
        <title>The Genome Sequence of Cladophialophora immunda CBS83496.</title>
        <authorList>
            <consortium name="The Broad Institute Genomics Platform"/>
            <person name="Cuomo C."/>
            <person name="de Hoog S."/>
            <person name="Gorbushina A."/>
            <person name="Stielow B."/>
            <person name="Teixiera M."/>
            <person name="Abouelleil A."/>
            <person name="Chapman S.B."/>
            <person name="Priest M."/>
            <person name="Young S.K."/>
            <person name="Wortman J."/>
            <person name="Nusbaum C."/>
            <person name="Birren B."/>
        </authorList>
    </citation>
    <scope>NUCLEOTIDE SEQUENCE [LARGE SCALE GENOMIC DNA]</scope>
    <source>
        <strain evidence="10 11">CBS 83496</strain>
    </source>
</reference>
<accession>A0A0D2AFH9</accession>
<evidence type="ECO:0000259" key="8">
    <source>
        <dbReference type="Pfam" id="PF01266"/>
    </source>
</evidence>
<keyword evidence="11" id="KW-1185">Reference proteome</keyword>
<dbReference type="EMBL" id="KN847046">
    <property type="protein sequence ID" value="KIW23627.1"/>
    <property type="molecule type" value="Genomic_DNA"/>
</dbReference>
<evidence type="ECO:0000256" key="3">
    <source>
        <dbReference type="ARBA" id="ARBA00022630"/>
    </source>
</evidence>
<keyword evidence="3" id="KW-0285">Flavoprotein</keyword>
<sequence length="963" mass="108142">MHKEDRIVIVGAGIFGLSTAHKLAQEGYQNILVLDRHLPPTPDASSSDISRVVRFDYADEDYLSLAYEAYQRWQLPRYKGIFYPAPYILVGSGTPSHDSWISRTTAALSRKGLPWAKLDNAADAKHCYPILSGPLASPGFFGYHNVQAGWADANKAVMQLRDDCLELGISFISGRAGTVVGFNTDARSCIRSVRTLANTTVEGDHFVLATGAWSSGLVPMYNSTLSTAQVLGYVRLTESEMEKYKTLPIYANFSTGWFNFPPHRDTKMLKMAVHGWGYTRTPSESERAVMCNTKSSPPLVPPRQRHNFAPPDGEQRLRQGLRETLPELADRPFERVAMCWYTDTPTGDFVMDFDPDYKNLFVGGGGSGHAFKFLPVLGEYMCLALKKRLPPALATKWRFRTEYEGRKDTFLGDGSRGGPERRELDSHERAKLPEPPPQVLDYLVDIYRKKIHLQPLPLLSPEDLRTIIDNSPQYLRWSFLALTVSFSNHDFYKGKSSEAIKLYSRSAADTVMKLAAGGNSRVDVLQSLCLLAFKDIKAHKLTRAWMTIGTTSRLASLRQSAPDPGSDEGDQQDAALKCFWSIFILEKTFPACISRLPSISVATLNYPPSAPLPTPHPTTRNESQPPYFSSEETIKDLGINAYWLDKISLWGDVAVYLHEVRAGKVETPWSSQSTYARLIMKMHECEAKLPQQHLLRNVSLSRRSHSEIAEQDGYWRPWAAMEIISHAAPAILNHPFLHIVAMRSNQGVPQSRLFLQQTVDQALFHAGWVFRLIHICEDLEQHDPLIGHLVAATATIPLFFQFAKDQKVAQKAKQDLAKGDEYLSRMAGEWPHIAQKLEILRNMQSIAKRAPETTDGSTIVTFPPLMLWELLDPQLLLVTQDASTSPQLISQGGGLGDASIGITTHFTHPLVEEEDQGEWPESAENLPMSFNAFSPRFQEFEHMPIDDFFPHVTPDELDWFRPA</sequence>
<keyword evidence="4" id="KW-0274">FAD</keyword>
<evidence type="ECO:0000256" key="2">
    <source>
        <dbReference type="ARBA" id="ARBA00010989"/>
    </source>
</evidence>
<evidence type="ECO:0000256" key="6">
    <source>
        <dbReference type="ARBA" id="ARBA00023242"/>
    </source>
</evidence>
<protein>
    <recommendedName>
        <fullName evidence="12">FAD dependent oxidoreductase domain-containing protein</fullName>
    </recommendedName>
</protein>
<dbReference type="GO" id="GO:0003677">
    <property type="term" value="F:DNA binding"/>
    <property type="evidence" value="ECO:0007669"/>
    <property type="project" value="InterPro"/>
</dbReference>
<dbReference type="Pfam" id="PF04082">
    <property type="entry name" value="Fungal_trans"/>
    <property type="match status" value="1"/>
</dbReference>
<keyword evidence="5" id="KW-0560">Oxidoreductase</keyword>
<evidence type="ECO:0000256" key="7">
    <source>
        <dbReference type="SAM" id="MobiDB-lite"/>
    </source>
</evidence>
<organism evidence="10 11">
    <name type="scientific">Cladophialophora immunda</name>
    <dbReference type="NCBI Taxonomy" id="569365"/>
    <lineage>
        <taxon>Eukaryota</taxon>
        <taxon>Fungi</taxon>
        <taxon>Dikarya</taxon>
        <taxon>Ascomycota</taxon>
        <taxon>Pezizomycotina</taxon>
        <taxon>Eurotiomycetes</taxon>
        <taxon>Chaetothyriomycetidae</taxon>
        <taxon>Chaetothyriales</taxon>
        <taxon>Herpotrichiellaceae</taxon>
        <taxon>Cladophialophora</taxon>
    </lineage>
</organism>
<dbReference type="CDD" id="cd12148">
    <property type="entry name" value="fungal_TF_MHR"/>
    <property type="match status" value="1"/>
</dbReference>
<dbReference type="RefSeq" id="XP_016243843.1">
    <property type="nucleotide sequence ID" value="XM_016399281.1"/>
</dbReference>
<dbReference type="STRING" id="569365.A0A0D2AFH9"/>
<dbReference type="InterPro" id="IPR045170">
    <property type="entry name" value="MTOX"/>
</dbReference>
<feature type="compositionally biased region" description="Basic and acidic residues" evidence="7">
    <location>
        <begin position="418"/>
        <end position="432"/>
    </location>
</feature>
<dbReference type="GO" id="GO:0050660">
    <property type="term" value="F:flavin adenine dinucleotide binding"/>
    <property type="evidence" value="ECO:0007669"/>
    <property type="project" value="InterPro"/>
</dbReference>
<dbReference type="Proteomes" id="UP000054466">
    <property type="component" value="Unassembled WGS sequence"/>
</dbReference>
<evidence type="ECO:0000313" key="11">
    <source>
        <dbReference type="Proteomes" id="UP000054466"/>
    </source>
</evidence>
<dbReference type="GO" id="GO:0004657">
    <property type="term" value="F:proline dehydrogenase activity"/>
    <property type="evidence" value="ECO:0007669"/>
    <property type="project" value="TreeGrafter"/>
</dbReference>
<dbReference type="Gene3D" id="3.50.50.60">
    <property type="entry name" value="FAD/NAD(P)-binding domain"/>
    <property type="match status" value="1"/>
</dbReference>
<dbReference type="GeneID" id="27351007"/>